<keyword evidence="4" id="KW-0106">Calcium</keyword>
<feature type="signal peptide" evidence="5">
    <location>
        <begin position="1"/>
        <end position="21"/>
    </location>
</feature>
<dbReference type="Gene3D" id="3.40.720.10">
    <property type="entry name" value="Alkaline Phosphatase, subunit A"/>
    <property type="match status" value="1"/>
</dbReference>
<sequence>MKTRFIFPILLGLSMVFPSLAQKKNNQKPNIIYILADDLGYGDISIYNPQGDKVATPHIDQLAKEGMRFLDAHSASGVCTPSRYAIMTGQYPFRSKLPVGVLRGYSRSLIEKERVTVASFLKSQGYQTGVVGKWHLGLDWAVKSGFEGNLTQVNYGIQEEMKPENIDFDKDPTGGPAAVGFDYSYILPASLDMPPYCYLENQHLVEKPTAYTDGNKLTSGYTGPFWREGKMAPSFDFYGVMPRFIDKSKEFLVRQKANKPFFLYIPFSGPHTPWVPQNKFKGSSKAGEYGDFVQQVDASVGQLMKTLDSLGLKENTIVIFTSDNGPYWRENFVKEFQHQAAGEWRGMKGDAFEAGHRIPFIVRWPKKVKAKSISNALVSQTSLLATCQQILGQSPSKNDSYGIYPLLTQKNKEIPEQEALVFTTSIGYLVVRQGEWKWVEGLGSGGFTDPRNVKVTNHITGQLFNLKLDPKESENLFEKYPDKVKEMRELLARIKNVE</sequence>
<dbReference type="PROSITE" id="PS00523">
    <property type="entry name" value="SULFATASE_1"/>
    <property type="match status" value="1"/>
</dbReference>
<dbReference type="InterPro" id="IPR000917">
    <property type="entry name" value="Sulfatase_N"/>
</dbReference>
<feature type="domain" description="Sulfatase N-terminal" evidence="6">
    <location>
        <begin position="29"/>
        <end position="391"/>
    </location>
</feature>
<dbReference type="PANTHER" id="PTHR42693:SF53">
    <property type="entry name" value="ENDO-4-O-SULFATASE"/>
    <property type="match status" value="1"/>
</dbReference>
<dbReference type="GO" id="GO:0004065">
    <property type="term" value="F:arylsulfatase activity"/>
    <property type="evidence" value="ECO:0007669"/>
    <property type="project" value="UniProtKB-EC"/>
</dbReference>
<feature type="chain" id="PRO_5015559258" evidence="5">
    <location>
        <begin position="22"/>
        <end position="498"/>
    </location>
</feature>
<dbReference type="KEGG" id="psez:HME7025_00958"/>
<keyword evidence="8" id="KW-1185">Reference proteome</keyword>
<dbReference type="InterPro" id="IPR050738">
    <property type="entry name" value="Sulfatase"/>
</dbReference>
<evidence type="ECO:0000256" key="2">
    <source>
        <dbReference type="ARBA" id="ARBA00022723"/>
    </source>
</evidence>
<dbReference type="Proteomes" id="UP000245468">
    <property type="component" value="Chromosome"/>
</dbReference>
<dbReference type="OrthoDB" id="9764377at2"/>
<accession>A0A2S2DVK3</accession>
<dbReference type="InterPro" id="IPR017850">
    <property type="entry name" value="Alkaline_phosphatase_core_sf"/>
</dbReference>
<comment type="similarity">
    <text evidence="1">Belongs to the sulfatase family.</text>
</comment>
<dbReference type="GO" id="GO:0046872">
    <property type="term" value="F:metal ion binding"/>
    <property type="evidence" value="ECO:0007669"/>
    <property type="project" value="UniProtKB-KW"/>
</dbReference>
<evidence type="ECO:0000256" key="1">
    <source>
        <dbReference type="ARBA" id="ARBA00008779"/>
    </source>
</evidence>
<dbReference type="RefSeq" id="WP_109322550.1">
    <property type="nucleotide sequence ID" value="NZ_CP029346.1"/>
</dbReference>
<gene>
    <name evidence="7" type="ORF">HME7025_00958</name>
</gene>
<dbReference type="Gene3D" id="3.30.1120.10">
    <property type="match status" value="1"/>
</dbReference>
<protein>
    <submittedName>
        <fullName evidence="7">Arylsulfatase</fullName>
        <ecNumber evidence="7">3.1.6.1</ecNumber>
    </submittedName>
</protein>
<evidence type="ECO:0000313" key="7">
    <source>
        <dbReference type="EMBL" id="AWL08827.1"/>
    </source>
</evidence>
<keyword evidence="5" id="KW-0732">Signal</keyword>
<dbReference type="PANTHER" id="PTHR42693">
    <property type="entry name" value="ARYLSULFATASE FAMILY MEMBER"/>
    <property type="match status" value="1"/>
</dbReference>
<organism evidence="7 8">
    <name type="scientific">Aquirufa nivalisilvae</name>
    <dbReference type="NCBI Taxonomy" id="2516557"/>
    <lineage>
        <taxon>Bacteria</taxon>
        <taxon>Pseudomonadati</taxon>
        <taxon>Bacteroidota</taxon>
        <taxon>Cytophagia</taxon>
        <taxon>Cytophagales</taxon>
        <taxon>Flectobacillaceae</taxon>
        <taxon>Aquirufa</taxon>
    </lineage>
</organism>
<dbReference type="EMBL" id="CP029346">
    <property type="protein sequence ID" value="AWL08827.1"/>
    <property type="molecule type" value="Genomic_DNA"/>
</dbReference>
<keyword evidence="3 7" id="KW-0378">Hydrolase</keyword>
<evidence type="ECO:0000256" key="4">
    <source>
        <dbReference type="ARBA" id="ARBA00022837"/>
    </source>
</evidence>
<evidence type="ECO:0000313" key="8">
    <source>
        <dbReference type="Proteomes" id="UP000245468"/>
    </source>
</evidence>
<proteinExistence type="inferred from homology"/>
<dbReference type="CDD" id="cd16143">
    <property type="entry name" value="ARS_like"/>
    <property type="match status" value="1"/>
</dbReference>
<dbReference type="PROSITE" id="PS00149">
    <property type="entry name" value="SULFATASE_2"/>
    <property type="match status" value="1"/>
</dbReference>
<evidence type="ECO:0000259" key="6">
    <source>
        <dbReference type="Pfam" id="PF00884"/>
    </source>
</evidence>
<dbReference type="InterPro" id="IPR024607">
    <property type="entry name" value="Sulfatase_CS"/>
</dbReference>
<evidence type="ECO:0000256" key="5">
    <source>
        <dbReference type="SAM" id="SignalP"/>
    </source>
</evidence>
<dbReference type="AlphaFoldDB" id="A0A2S2DVK3"/>
<keyword evidence="2" id="KW-0479">Metal-binding</keyword>
<dbReference type="Pfam" id="PF00884">
    <property type="entry name" value="Sulfatase"/>
    <property type="match status" value="1"/>
</dbReference>
<name>A0A2S2DVK3_9BACT</name>
<reference evidence="8" key="1">
    <citation type="submission" date="2018-05" db="EMBL/GenBank/DDBJ databases">
        <title>Pseudarcicella sp. HME7025 Genome sequencing and assembly.</title>
        <authorList>
            <person name="Kim H."/>
            <person name="Kang H."/>
            <person name="Joh K."/>
        </authorList>
    </citation>
    <scope>NUCLEOTIDE SEQUENCE [LARGE SCALE GENOMIC DNA]</scope>
    <source>
        <strain evidence="8">HME7025</strain>
    </source>
</reference>
<evidence type="ECO:0000256" key="3">
    <source>
        <dbReference type="ARBA" id="ARBA00022801"/>
    </source>
</evidence>
<dbReference type="EC" id="3.1.6.1" evidence="7"/>
<dbReference type="SUPFAM" id="SSF53649">
    <property type="entry name" value="Alkaline phosphatase-like"/>
    <property type="match status" value="1"/>
</dbReference>